<sequence>MATARRGTTPGGTATPAAEAVGNPPVTGRFVGGYWLRSLKAVPSTSTSRTLNLVFEINNEYAEAVGNPPVTGRFVGGYWLRSLKAVPSTSTSRTLRGCVPRASGPHIRQNRRAPLHPRTVPPMEHLRRICSSHHILLTYTLAILVGVLATLLYVALRSSNQFHCKDLHSNTERGNDLHFTRYTTHDTDACLSSIEDCLE</sequence>
<dbReference type="HOGENOM" id="CLU_118765_0_0_1"/>
<feature type="region of interest" description="Disordered" evidence="1">
    <location>
        <begin position="1"/>
        <end position="21"/>
    </location>
</feature>
<keyword evidence="4" id="KW-1185">Reference proteome</keyword>
<gene>
    <name evidence="3" type="primary">Dper\GL15350</name>
    <name evidence="3" type="ORF">Dper_GL15350</name>
</gene>
<proteinExistence type="predicted"/>
<keyword evidence="2" id="KW-0812">Transmembrane</keyword>
<reference evidence="3 4" key="1">
    <citation type="journal article" date="2007" name="Nature">
        <title>Evolution of genes and genomes on the Drosophila phylogeny.</title>
        <authorList>
            <consortium name="Drosophila 12 Genomes Consortium"/>
            <person name="Clark A.G."/>
            <person name="Eisen M.B."/>
            <person name="Smith D.R."/>
            <person name="Bergman C.M."/>
            <person name="Oliver B."/>
            <person name="Markow T.A."/>
            <person name="Kaufman T.C."/>
            <person name="Kellis M."/>
            <person name="Gelbart W."/>
            <person name="Iyer V.N."/>
            <person name="Pollard D.A."/>
            <person name="Sackton T.B."/>
            <person name="Larracuente A.M."/>
            <person name="Singh N.D."/>
            <person name="Abad J.P."/>
            <person name="Abt D.N."/>
            <person name="Adryan B."/>
            <person name="Aguade M."/>
            <person name="Akashi H."/>
            <person name="Anderson W.W."/>
            <person name="Aquadro C.F."/>
            <person name="Ardell D.H."/>
            <person name="Arguello R."/>
            <person name="Artieri C.G."/>
            <person name="Barbash D.A."/>
            <person name="Barker D."/>
            <person name="Barsanti P."/>
            <person name="Batterham P."/>
            <person name="Batzoglou S."/>
            <person name="Begun D."/>
            <person name="Bhutkar A."/>
            <person name="Blanco E."/>
            <person name="Bosak S.A."/>
            <person name="Bradley R.K."/>
            <person name="Brand A.D."/>
            <person name="Brent M.R."/>
            <person name="Brooks A.N."/>
            <person name="Brown R.H."/>
            <person name="Butlin R.K."/>
            <person name="Caggese C."/>
            <person name="Calvi B.R."/>
            <person name="Bernardo de Carvalho A."/>
            <person name="Caspi A."/>
            <person name="Castrezana S."/>
            <person name="Celniker S.E."/>
            <person name="Chang J.L."/>
            <person name="Chapple C."/>
            <person name="Chatterji S."/>
            <person name="Chinwalla A."/>
            <person name="Civetta A."/>
            <person name="Clifton S.W."/>
            <person name="Comeron J.M."/>
            <person name="Costello J.C."/>
            <person name="Coyne J.A."/>
            <person name="Daub J."/>
            <person name="David R.G."/>
            <person name="Delcher A.L."/>
            <person name="Delehaunty K."/>
            <person name="Do C.B."/>
            <person name="Ebling H."/>
            <person name="Edwards K."/>
            <person name="Eickbush T."/>
            <person name="Evans J.D."/>
            <person name="Filipski A."/>
            <person name="Findeiss S."/>
            <person name="Freyhult E."/>
            <person name="Fulton L."/>
            <person name="Fulton R."/>
            <person name="Garcia A.C."/>
            <person name="Gardiner A."/>
            <person name="Garfield D.A."/>
            <person name="Garvin B.E."/>
            <person name="Gibson G."/>
            <person name="Gilbert D."/>
            <person name="Gnerre S."/>
            <person name="Godfrey J."/>
            <person name="Good R."/>
            <person name="Gotea V."/>
            <person name="Gravely B."/>
            <person name="Greenberg A.J."/>
            <person name="Griffiths-Jones S."/>
            <person name="Gross S."/>
            <person name="Guigo R."/>
            <person name="Gustafson E.A."/>
            <person name="Haerty W."/>
            <person name="Hahn M.W."/>
            <person name="Halligan D.L."/>
            <person name="Halpern A.L."/>
            <person name="Halter G.M."/>
            <person name="Han M.V."/>
            <person name="Heger A."/>
            <person name="Hillier L."/>
            <person name="Hinrichs A.S."/>
            <person name="Holmes I."/>
            <person name="Hoskins R.A."/>
            <person name="Hubisz M.J."/>
            <person name="Hultmark D."/>
            <person name="Huntley M.A."/>
            <person name="Jaffe D.B."/>
            <person name="Jagadeeshan S."/>
            <person name="Jeck W.R."/>
            <person name="Johnson J."/>
            <person name="Jones C.D."/>
            <person name="Jordan W.C."/>
            <person name="Karpen G.H."/>
            <person name="Kataoka E."/>
            <person name="Keightley P.D."/>
            <person name="Kheradpour P."/>
            <person name="Kirkness E.F."/>
            <person name="Koerich L.B."/>
            <person name="Kristiansen K."/>
            <person name="Kudrna D."/>
            <person name="Kulathinal R.J."/>
            <person name="Kumar S."/>
            <person name="Kwok R."/>
            <person name="Lander E."/>
            <person name="Langley C.H."/>
            <person name="Lapoint R."/>
            <person name="Lazzaro B.P."/>
            <person name="Lee S.J."/>
            <person name="Levesque L."/>
            <person name="Li R."/>
            <person name="Lin C.F."/>
            <person name="Lin M.F."/>
            <person name="Lindblad-Toh K."/>
            <person name="Llopart A."/>
            <person name="Long M."/>
            <person name="Low L."/>
            <person name="Lozovsky E."/>
            <person name="Lu J."/>
            <person name="Luo M."/>
            <person name="Machado C.A."/>
            <person name="Makalowski W."/>
            <person name="Marzo M."/>
            <person name="Matsuda M."/>
            <person name="Matzkin L."/>
            <person name="McAllister B."/>
            <person name="McBride C.S."/>
            <person name="McKernan B."/>
            <person name="McKernan K."/>
            <person name="Mendez-Lago M."/>
            <person name="Minx P."/>
            <person name="Mollenhauer M.U."/>
            <person name="Montooth K."/>
            <person name="Mount S.M."/>
            <person name="Mu X."/>
            <person name="Myers E."/>
            <person name="Negre B."/>
            <person name="Newfeld S."/>
            <person name="Nielsen R."/>
            <person name="Noor M.A."/>
            <person name="O'Grady P."/>
            <person name="Pachter L."/>
            <person name="Papaceit M."/>
            <person name="Parisi M.J."/>
            <person name="Parisi M."/>
            <person name="Parts L."/>
            <person name="Pedersen J.S."/>
            <person name="Pesole G."/>
            <person name="Phillippy A.M."/>
            <person name="Ponting C.P."/>
            <person name="Pop M."/>
            <person name="Porcelli D."/>
            <person name="Powell J.R."/>
            <person name="Prohaska S."/>
            <person name="Pruitt K."/>
            <person name="Puig M."/>
            <person name="Quesneville H."/>
            <person name="Ram K.R."/>
            <person name="Rand D."/>
            <person name="Rasmussen M.D."/>
            <person name="Reed L.K."/>
            <person name="Reenan R."/>
            <person name="Reily A."/>
            <person name="Remington K.A."/>
            <person name="Rieger T.T."/>
            <person name="Ritchie M.G."/>
            <person name="Robin C."/>
            <person name="Rogers Y.H."/>
            <person name="Rohde C."/>
            <person name="Rozas J."/>
            <person name="Rubenfield M.J."/>
            <person name="Ruiz A."/>
            <person name="Russo S."/>
            <person name="Salzberg S.L."/>
            <person name="Sanchez-Gracia A."/>
            <person name="Saranga D.J."/>
            <person name="Sato H."/>
            <person name="Schaeffer S.W."/>
            <person name="Schatz M.C."/>
            <person name="Schlenke T."/>
            <person name="Schwartz R."/>
            <person name="Segarra C."/>
            <person name="Singh R.S."/>
            <person name="Sirot L."/>
            <person name="Sirota M."/>
            <person name="Sisneros N.B."/>
            <person name="Smith C.D."/>
            <person name="Smith T.F."/>
            <person name="Spieth J."/>
            <person name="Stage D.E."/>
            <person name="Stark A."/>
            <person name="Stephan W."/>
            <person name="Strausberg R.L."/>
            <person name="Strempel S."/>
            <person name="Sturgill D."/>
            <person name="Sutton G."/>
            <person name="Sutton G.G."/>
            <person name="Tao W."/>
            <person name="Teichmann S."/>
            <person name="Tobari Y.N."/>
            <person name="Tomimura Y."/>
            <person name="Tsolas J.M."/>
            <person name="Valente V.L."/>
            <person name="Venter E."/>
            <person name="Venter J.C."/>
            <person name="Vicario S."/>
            <person name="Vieira F.G."/>
            <person name="Vilella A.J."/>
            <person name="Villasante A."/>
            <person name="Walenz B."/>
            <person name="Wang J."/>
            <person name="Wasserman M."/>
            <person name="Watts T."/>
            <person name="Wilson D."/>
            <person name="Wilson R.K."/>
            <person name="Wing R.A."/>
            <person name="Wolfner M.F."/>
            <person name="Wong A."/>
            <person name="Wong G.K."/>
            <person name="Wu C.I."/>
            <person name="Wu G."/>
            <person name="Yamamoto D."/>
            <person name="Yang H.P."/>
            <person name="Yang S.P."/>
            <person name="Yorke J.A."/>
            <person name="Yoshida K."/>
            <person name="Zdobnov E."/>
            <person name="Zhang P."/>
            <person name="Zhang Y."/>
            <person name="Zimin A.V."/>
            <person name="Baldwin J."/>
            <person name="Abdouelleil A."/>
            <person name="Abdulkadir J."/>
            <person name="Abebe A."/>
            <person name="Abera B."/>
            <person name="Abreu J."/>
            <person name="Acer S.C."/>
            <person name="Aftuck L."/>
            <person name="Alexander A."/>
            <person name="An P."/>
            <person name="Anderson E."/>
            <person name="Anderson S."/>
            <person name="Arachi H."/>
            <person name="Azer M."/>
            <person name="Bachantsang P."/>
            <person name="Barry A."/>
            <person name="Bayul T."/>
            <person name="Berlin A."/>
            <person name="Bessette D."/>
            <person name="Bloom T."/>
            <person name="Blye J."/>
            <person name="Boguslavskiy L."/>
            <person name="Bonnet C."/>
            <person name="Boukhgalter B."/>
            <person name="Bourzgui I."/>
            <person name="Brown A."/>
            <person name="Cahill P."/>
            <person name="Channer S."/>
            <person name="Cheshatsang Y."/>
            <person name="Chuda L."/>
            <person name="Citroen M."/>
            <person name="Collymore A."/>
            <person name="Cooke P."/>
            <person name="Costello M."/>
            <person name="D'Aco K."/>
            <person name="Daza R."/>
            <person name="De Haan G."/>
            <person name="DeGray S."/>
            <person name="DeMaso C."/>
            <person name="Dhargay N."/>
            <person name="Dooley K."/>
            <person name="Dooley E."/>
            <person name="Doricent M."/>
            <person name="Dorje P."/>
            <person name="Dorjee K."/>
            <person name="Dupes A."/>
            <person name="Elong R."/>
            <person name="Falk J."/>
            <person name="Farina A."/>
            <person name="Faro S."/>
            <person name="Ferguson D."/>
            <person name="Fisher S."/>
            <person name="Foley C.D."/>
            <person name="Franke A."/>
            <person name="Friedrich D."/>
            <person name="Gadbois L."/>
            <person name="Gearin G."/>
            <person name="Gearin C.R."/>
            <person name="Giannoukos G."/>
            <person name="Goode T."/>
            <person name="Graham J."/>
            <person name="Grandbois E."/>
            <person name="Grewal S."/>
            <person name="Gyaltsen K."/>
            <person name="Hafez N."/>
            <person name="Hagos B."/>
            <person name="Hall J."/>
            <person name="Henson C."/>
            <person name="Hollinger A."/>
            <person name="Honan T."/>
            <person name="Huard M.D."/>
            <person name="Hughes L."/>
            <person name="Hurhula B."/>
            <person name="Husby M.E."/>
            <person name="Kamat A."/>
            <person name="Kanga B."/>
            <person name="Kashin S."/>
            <person name="Khazanovich D."/>
            <person name="Kisner P."/>
            <person name="Lance K."/>
            <person name="Lara M."/>
            <person name="Lee W."/>
            <person name="Lennon N."/>
            <person name="Letendre F."/>
            <person name="LeVine R."/>
            <person name="Lipovsky A."/>
            <person name="Liu X."/>
            <person name="Liu J."/>
            <person name="Liu S."/>
            <person name="Lokyitsang T."/>
            <person name="Lokyitsang Y."/>
            <person name="Lubonja R."/>
            <person name="Lui A."/>
            <person name="MacDonald P."/>
            <person name="Magnisalis V."/>
            <person name="Maru K."/>
            <person name="Matthews C."/>
            <person name="McCusker W."/>
            <person name="McDonough S."/>
            <person name="Mehta T."/>
            <person name="Meldrim J."/>
            <person name="Meneus L."/>
            <person name="Mihai O."/>
            <person name="Mihalev A."/>
            <person name="Mihova T."/>
            <person name="Mittelman R."/>
            <person name="Mlenga V."/>
            <person name="Montmayeur A."/>
            <person name="Mulrain L."/>
            <person name="Navidi A."/>
            <person name="Naylor J."/>
            <person name="Negash T."/>
            <person name="Nguyen T."/>
            <person name="Nguyen N."/>
            <person name="Nicol R."/>
            <person name="Norbu C."/>
            <person name="Norbu N."/>
            <person name="Novod N."/>
            <person name="O'Neill B."/>
            <person name="Osman S."/>
            <person name="Markiewicz E."/>
            <person name="Oyono O.L."/>
            <person name="Patti C."/>
            <person name="Phunkhang P."/>
            <person name="Pierre F."/>
            <person name="Priest M."/>
            <person name="Raghuraman S."/>
            <person name="Rege F."/>
            <person name="Reyes R."/>
            <person name="Rise C."/>
            <person name="Rogov P."/>
            <person name="Ross K."/>
            <person name="Ryan E."/>
            <person name="Settipalli S."/>
            <person name="Shea T."/>
            <person name="Sherpa N."/>
            <person name="Shi L."/>
            <person name="Shih D."/>
            <person name="Sparrow T."/>
            <person name="Spaulding J."/>
            <person name="Stalker J."/>
            <person name="Stange-Thomann N."/>
            <person name="Stavropoulos S."/>
            <person name="Stone C."/>
            <person name="Strader C."/>
            <person name="Tesfaye S."/>
            <person name="Thomson T."/>
            <person name="Thoulutsang Y."/>
            <person name="Thoulutsang D."/>
            <person name="Topham K."/>
            <person name="Topping I."/>
            <person name="Tsamla T."/>
            <person name="Vassiliev H."/>
            <person name="Vo A."/>
            <person name="Wangchuk T."/>
            <person name="Wangdi T."/>
            <person name="Weiand M."/>
            <person name="Wilkinson J."/>
            <person name="Wilson A."/>
            <person name="Yadav S."/>
            <person name="Young G."/>
            <person name="Yu Q."/>
            <person name="Zembek L."/>
            <person name="Zhong D."/>
            <person name="Zimmer A."/>
            <person name="Zwirko Z."/>
            <person name="Jaffe D.B."/>
            <person name="Alvarez P."/>
            <person name="Brockman W."/>
            <person name="Butler J."/>
            <person name="Chin C."/>
            <person name="Gnerre S."/>
            <person name="Grabherr M."/>
            <person name="Kleber M."/>
            <person name="Mauceli E."/>
            <person name="MacCallum I."/>
        </authorList>
    </citation>
    <scope>NUCLEOTIDE SEQUENCE [LARGE SCALE GENOMIC DNA]</scope>
    <source>
        <strain evidence="4">MSH-3 / Tucson 14011-0111.49</strain>
    </source>
</reference>
<accession>B4HD43</accession>
<organism evidence="4">
    <name type="scientific">Drosophila persimilis</name>
    <name type="common">Fruit fly</name>
    <dbReference type="NCBI Taxonomy" id="7234"/>
    <lineage>
        <taxon>Eukaryota</taxon>
        <taxon>Metazoa</taxon>
        <taxon>Ecdysozoa</taxon>
        <taxon>Arthropoda</taxon>
        <taxon>Hexapoda</taxon>
        <taxon>Insecta</taxon>
        <taxon>Pterygota</taxon>
        <taxon>Neoptera</taxon>
        <taxon>Endopterygota</taxon>
        <taxon>Diptera</taxon>
        <taxon>Brachycera</taxon>
        <taxon>Muscomorpha</taxon>
        <taxon>Ephydroidea</taxon>
        <taxon>Drosophilidae</taxon>
        <taxon>Drosophila</taxon>
        <taxon>Sophophora</taxon>
    </lineage>
</organism>
<keyword evidence="2" id="KW-0472">Membrane</keyword>
<dbReference type="PhylomeDB" id="B4HD43"/>
<protein>
    <submittedName>
        <fullName evidence="3">GL15350</fullName>
    </submittedName>
</protein>
<dbReference type="Proteomes" id="UP000008744">
    <property type="component" value="Unassembled WGS sequence"/>
</dbReference>
<dbReference type="EMBL" id="CH479658">
    <property type="protein sequence ID" value="EDW36558.1"/>
    <property type="molecule type" value="Genomic_DNA"/>
</dbReference>
<evidence type="ECO:0000313" key="3">
    <source>
        <dbReference type="EMBL" id="EDW36558.1"/>
    </source>
</evidence>
<evidence type="ECO:0000256" key="1">
    <source>
        <dbReference type="SAM" id="MobiDB-lite"/>
    </source>
</evidence>
<keyword evidence="2" id="KW-1133">Transmembrane helix</keyword>
<dbReference type="AlphaFoldDB" id="B4HD43"/>
<dbReference type="SMR" id="B4HD43"/>
<name>B4HD43_DROPE</name>
<evidence type="ECO:0000313" key="4">
    <source>
        <dbReference type="Proteomes" id="UP000008744"/>
    </source>
</evidence>
<evidence type="ECO:0000256" key="2">
    <source>
        <dbReference type="SAM" id="Phobius"/>
    </source>
</evidence>
<feature type="compositionally biased region" description="Low complexity" evidence="1">
    <location>
        <begin position="1"/>
        <end position="18"/>
    </location>
</feature>
<feature type="transmembrane region" description="Helical" evidence="2">
    <location>
        <begin position="136"/>
        <end position="156"/>
    </location>
</feature>